<evidence type="ECO:0000256" key="9">
    <source>
        <dbReference type="ARBA" id="ARBA00029821"/>
    </source>
</evidence>
<comment type="subcellular location">
    <subcellularLocation>
        <location evidence="1 11">Nucleus</location>
    </subcellularLocation>
</comment>
<keyword evidence="5 11" id="KW-0808">Transferase</keyword>
<proteinExistence type="inferred from homology"/>
<dbReference type="PANTHER" id="PTHR21451:SF0">
    <property type="entry name" value="HISTONE-LYSINE N-METHYLTRANSFERASE, H3 LYSINE-79 SPECIFIC"/>
    <property type="match status" value="1"/>
</dbReference>
<feature type="domain" description="DOT1" evidence="13">
    <location>
        <begin position="1"/>
        <end position="287"/>
    </location>
</feature>
<dbReference type="GO" id="GO:0140956">
    <property type="term" value="F:histone H3K79 trimethyltransferase activity"/>
    <property type="evidence" value="ECO:0007669"/>
    <property type="project" value="UniProtKB-EC"/>
</dbReference>
<dbReference type="CDD" id="cd02440">
    <property type="entry name" value="AdoMet_MTases"/>
    <property type="match status" value="1"/>
</dbReference>
<sequence length="287" mass="31055">MAATKPQKTRKSTTTTTTTTAKSASAQQKIYLRINFKTSRITKASRPALRLKLNKTKWRSASAIRLLNAAYTSTISPLVAALAHETSLSSKTTYGELTPTFVASMLAEFNVTKRDTFVDLGSGVGNVALQAHLATGCAALGCELDAARHAAALEFKRTLGRMLEAPPRGLDVAGLGSADELQERVELVCGDVFADAATIDAVDAATLIFSANLKFGPVLVEAQVDFVLARMKPGAVFVSLEKVVRGTRTGCRRTLEALGVREEKRVSGEWAVSWTDKPIRYWVYTRE</sequence>
<protein>
    <recommendedName>
        <fullName evidence="3 11">Histone-lysine N-methyltransferase, H3 lysine-79 specific</fullName>
        <ecNumber evidence="2 11">2.1.1.360</ecNumber>
    </recommendedName>
    <alternativeName>
        <fullName evidence="9 11">Histone H3-K79 methyltransferase</fullName>
    </alternativeName>
</protein>
<evidence type="ECO:0000256" key="7">
    <source>
        <dbReference type="ARBA" id="ARBA00022853"/>
    </source>
</evidence>
<keyword evidence="15" id="KW-1185">Reference proteome</keyword>
<comment type="miscellaneous">
    <text evidence="11">In contrast to other lysine histone methyltransferases, it does not contain a SET domain, suggesting the existence of another mechanism for methylation of lysine residues of histones.</text>
</comment>
<dbReference type="SUPFAM" id="SSF53335">
    <property type="entry name" value="S-adenosyl-L-methionine-dependent methyltransferases"/>
    <property type="match status" value="1"/>
</dbReference>
<evidence type="ECO:0000256" key="3">
    <source>
        <dbReference type="ARBA" id="ARBA00020987"/>
    </source>
</evidence>
<evidence type="ECO:0000256" key="12">
    <source>
        <dbReference type="SAM" id="MobiDB-lite"/>
    </source>
</evidence>
<keyword evidence="4 11" id="KW-0489">Methyltransferase</keyword>
<dbReference type="PANTHER" id="PTHR21451">
    <property type="entry name" value="HISTONE H3 METHYLTRANSFERASE"/>
    <property type="match status" value="1"/>
</dbReference>
<evidence type="ECO:0000256" key="1">
    <source>
        <dbReference type="ARBA" id="ARBA00004123"/>
    </source>
</evidence>
<organism evidence="14 15">
    <name type="scientific">Lophiostoma macrostomum CBS 122681</name>
    <dbReference type="NCBI Taxonomy" id="1314788"/>
    <lineage>
        <taxon>Eukaryota</taxon>
        <taxon>Fungi</taxon>
        <taxon>Dikarya</taxon>
        <taxon>Ascomycota</taxon>
        <taxon>Pezizomycotina</taxon>
        <taxon>Dothideomycetes</taxon>
        <taxon>Pleosporomycetidae</taxon>
        <taxon>Pleosporales</taxon>
        <taxon>Lophiostomataceae</taxon>
        <taxon>Lophiostoma</taxon>
    </lineage>
</organism>
<evidence type="ECO:0000256" key="8">
    <source>
        <dbReference type="ARBA" id="ARBA00023242"/>
    </source>
</evidence>
<evidence type="ECO:0000313" key="15">
    <source>
        <dbReference type="Proteomes" id="UP000799324"/>
    </source>
</evidence>
<dbReference type="Proteomes" id="UP000799324">
    <property type="component" value="Unassembled WGS sequence"/>
</dbReference>
<evidence type="ECO:0000256" key="4">
    <source>
        <dbReference type="ARBA" id="ARBA00022603"/>
    </source>
</evidence>
<evidence type="ECO:0000259" key="13">
    <source>
        <dbReference type="PROSITE" id="PS51569"/>
    </source>
</evidence>
<dbReference type="GO" id="GO:0005634">
    <property type="term" value="C:nucleus"/>
    <property type="evidence" value="ECO:0007669"/>
    <property type="project" value="UniProtKB-SubCell"/>
</dbReference>
<dbReference type="PROSITE" id="PS51569">
    <property type="entry name" value="DOT1"/>
    <property type="match status" value="1"/>
</dbReference>
<comment type="function">
    <text evidence="11">Histone methyltransferase that specifically trimethylates histone H3 to form H3K79me3. This methylation is required for telomere silencing and for the pachytene checkpoint during the meiotic cell cycle by allowing the recruitment of RAD9 to double strand breaks. Nucleosomes are preferred as substrate compared to free histone.</text>
</comment>
<dbReference type="Pfam" id="PF08123">
    <property type="entry name" value="DOT1"/>
    <property type="match status" value="1"/>
</dbReference>
<dbReference type="InterPro" id="IPR029063">
    <property type="entry name" value="SAM-dependent_MTases_sf"/>
</dbReference>
<dbReference type="GO" id="GO:0006281">
    <property type="term" value="P:DNA repair"/>
    <property type="evidence" value="ECO:0007669"/>
    <property type="project" value="TreeGrafter"/>
</dbReference>
<comment type="catalytic activity">
    <reaction evidence="10 11">
        <text>L-lysyl(79)-[histone H3] + 3 S-adenosyl-L-methionine = N(6),N(6),N(6)-trimethyl-L-lysyl(79)-[histone H3] + 3 S-adenosyl-L-homocysteine + 3 H(+)</text>
        <dbReference type="Rhea" id="RHEA:60328"/>
        <dbReference type="Rhea" id="RHEA-COMP:15549"/>
        <dbReference type="Rhea" id="RHEA-COMP:15552"/>
        <dbReference type="ChEBI" id="CHEBI:15378"/>
        <dbReference type="ChEBI" id="CHEBI:29969"/>
        <dbReference type="ChEBI" id="CHEBI:57856"/>
        <dbReference type="ChEBI" id="CHEBI:59789"/>
        <dbReference type="ChEBI" id="CHEBI:61961"/>
        <dbReference type="EC" id="2.1.1.360"/>
    </reaction>
</comment>
<evidence type="ECO:0000256" key="5">
    <source>
        <dbReference type="ARBA" id="ARBA00022679"/>
    </source>
</evidence>
<comment type="similarity">
    <text evidence="11">Belongs to the class I-like SAM-binding methyltransferase superfamily. DOT1 family.</text>
</comment>
<accession>A0A6A6TBY4</accession>
<evidence type="ECO:0000256" key="2">
    <source>
        <dbReference type="ARBA" id="ARBA00012190"/>
    </source>
</evidence>
<dbReference type="InterPro" id="IPR030445">
    <property type="entry name" value="H3-K79_meTrfase"/>
</dbReference>
<feature type="region of interest" description="Disordered" evidence="12">
    <location>
        <begin position="1"/>
        <end position="21"/>
    </location>
</feature>
<keyword evidence="8 11" id="KW-0539">Nucleus</keyword>
<dbReference type="GO" id="GO:0032259">
    <property type="term" value="P:methylation"/>
    <property type="evidence" value="ECO:0007669"/>
    <property type="project" value="UniProtKB-KW"/>
</dbReference>
<evidence type="ECO:0000313" key="14">
    <source>
        <dbReference type="EMBL" id="KAF2656751.1"/>
    </source>
</evidence>
<reference evidence="14" key="1">
    <citation type="journal article" date="2020" name="Stud. Mycol.">
        <title>101 Dothideomycetes genomes: a test case for predicting lifestyles and emergence of pathogens.</title>
        <authorList>
            <person name="Haridas S."/>
            <person name="Albert R."/>
            <person name="Binder M."/>
            <person name="Bloem J."/>
            <person name="Labutti K."/>
            <person name="Salamov A."/>
            <person name="Andreopoulos B."/>
            <person name="Baker S."/>
            <person name="Barry K."/>
            <person name="Bills G."/>
            <person name="Bluhm B."/>
            <person name="Cannon C."/>
            <person name="Castanera R."/>
            <person name="Culley D."/>
            <person name="Daum C."/>
            <person name="Ezra D."/>
            <person name="Gonzalez J."/>
            <person name="Henrissat B."/>
            <person name="Kuo A."/>
            <person name="Liang C."/>
            <person name="Lipzen A."/>
            <person name="Lutzoni F."/>
            <person name="Magnuson J."/>
            <person name="Mondo S."/>
            <person name="Nolan M."/>
            <person name="Ohm R."/>
            <person name="Pangilinan J."/>
            <person name="Park H.-J."/>
            <person name="Ramirez L."/>
            <person name="Alfaro M."/>
            <person name="Sun H."/>
            <person name="Tritt A."/>
            <person name="Yoshinaga Y."/>
            <person name="Zwiers L.-H."/>
            <person name="Turgeon B."/>
            <person name="Goodwin S."/>
            <person name="Spatafora J."/>
            <person name="Crous P."/>
            <person name="Grigoriev I."/>
        </authorList>
    </citation>
    <scope>NUCLEOTIDE SEQUENCE</scope>
    <source>
        <strain evidence="14">CBS 122681</strain>
    </source>
</reference>
<keyword evidence="6 11" id="KW-0949">S-adenosyl-L-methionine</keyword>
<comment type="activity regulation">
    <text evidence="11">Ubiquitination of histone H2B to form H2BK123ub1 is required for efficient DOT1 methyltransferase activity on histone H3.</text>
</comment>
<name>A0A6A6TBY4_9PLEO</name>
<dbReference type="InterPro" id="IPR025789">
    <property type="entry name" value="DOT1_dom"/>
</dbReference>
<dbReference type="OrthoDB" id="443402at2759"/>
<keyword evidence="7 11" id="KW-0156">Chromatin regulator</keyword>
<dbReference type="AlphaFoldDB" id="A0A6A6TBY4"/>
<gene>
    <name evidence="14" type="ORF">K491DRAFT_715147</name>
</gene>
<evidence type="ECO:0000256" key="10">
    <source>
        <dbReference type="ARBA" id="ARBA00047770"/>
    </source>
</evidence>
<dbReference type="Gene3D" id="3.40.50.150">
    <property type="entry name" value="Vaccinia Virus protein VP39"/>
    <property type="match status" value="1"/>
</dbReference>
<dbReference type="EMBL" id="MU004333">
    <property type="protein sequence ID" value="KAF2656751.1"/>
    <property type="molecule type" value="Genomic_DNA"/>
</dbReference>
<evidence type="ECO:0000256" key="6">
    <source>
        <dbReference type="ARBA" id="ARBA00022691"/>
    </source>
</evidence>
<dbReference type="EC" id="2.1.1.360" evidence="2 11"/>
<evidence type="ECO:0000256" key="11">
    <source>
        <dbReference type="RuleBase" id="RU271113"/>
    </source>
</evidence>
<dbReference type="GO" id="GO:0000077">
    <property type="term" value="P:DNA damage checkpoint signaling"/>
    <property type="evidence" value="ECO:0007669"/>
    <property type="project" value="TreeGrafter"/>
</dbReference>